<dbReference type="OrthoDB" id="2081033at2"/>
<dbReference type="Gene3D" id="3.40.190.10">
    <property type="entry name" value="Periplasmic binding protein-like II"/>
    <property type="match status" value="1"/>
</dbReference>
<dbReference type="EMBL" id="VIRB01000063">
    <property type="protein sequence ID" value="NDO69158.1"/>
    <property type="molecule type" value="Genomic_DNA"/>
</dbReference>
<dbReference type="AlphaFoldDB" id="A0A9X5H6J4"/>
<dbReference type="SUPFAM" id="SSF53850">
    <property type="entry name" value="Periplasmic binding protein-like II"/>
    <property type="match status" value="1"/>
</dbReference>
<evidence type="ECO:0000256" key="2">
    <source>
        <dbReference type="SAM" id="SignalP"/>
    </source>
</evidence>
<feature type="chain" id="PRO_5040883770" evidence="2">
    <location>
        <begin position="24"/>
        <end position="718"/>
    </location>
</feature>
<protein>
    <submittedName>
        <fullName evidence="3">Extracellular solute-binding protein</fullName>
    </submittedName>
</protein>
<feature type="region of interest" description="Disordered" evidence="1">
    <location>
        <begin position="29"/>
        <end position="51"/>
    </location>
</feature>
<comment type="caution">
    <text evidence="3">The sequence shown here is derived from an EMBL/GenBank/DDBJ whole genome shotgun (WGS) entry which is preliminary data.</text>
</comment>
<organism evidence="3 4">
    <name type="scientific">Schaedlerella arabinosiphila</name>
    <dbReference type="NCBI Taxonomy" id="2044587"/>
    <lineage>
        <taxon>Bacteria</taxon>
        <taxon>Bacillati</taxon>
        <taxon>Bacillota</taxon>
        <taxon>Clostridia</taxon>
        <taxon>Lachnospirales</taxon>
        <taxon>Lachnospiraceae</taxon>
        <taxon>Schaedlerella</taxon>
    </lineage>
</organism>
<sequence>MKRKISGLLVFFIAAFICSCSLKGGTGAGKDGAAAGEQGRKDGAAEDGASGEEAWNRTELQNLDSAAWSGALKYLADGTLRLSVMDQEYENAQVLDSRDNGESWQAADADMSLTTGQEYEYTGKYYSAEGIQYAYSETKLILQGGKGTETKEIHAEEGERFYNAAVSANTLAVTVFNDEYQQLRAEFYDLTAMERRQPDNPELLEYMKTAADFAGGEIALDSSGTVLYIYGDGIGRYDLVKDKFSLLIESDLYDELMNPNEKNGLIDDVGLLTSFAVNDSEDKIVITGWDSIFQKPRLYRFDRGTRKQEKQATKDKLRIYSLKPSSIRYAATFFQEKYPELEVIYETGYTGEDSVTLTDAVRTLNTELMAGEGPDILILDGLPGDSYREKGILEDVTEIVEPEKEKYFYNVISACNEGNTIYQIPTYFNVPVILGDADVLEAKNRDELMEILRTKSGVGIPFLSSENLAEAAVQLFVVSGILEETADEEKLSDYYRGLETIAGLCFSDGEREIFSAYDKMTYWAKQYPDALFDPELDIYFDKAQAGIGRIRDLGNYMKTLSVCKEKNLSYQYLNREKGNHFIARDVIGINRGGKNPDAARQFLQYCLSGEVQKKQELPDISIVRDVLGGERYVSENGEYAGRVSRKYTPDEIMDLYKLTPAELEELITFFEGLDTRVKDDAVVMQKVMEQADACVFDGKDPKSAAADVCREVNLYLNE</sequence>
<keyword evidence="2" id="KW-0732">Signal</keyword>
<evidence type="ECO:0000313" key="3">
    <source>
        <dbReference type="EMBL" id="NDO69158.1"/>
    </source>
</evidence>
<reference evidence="3 4" key="1">
    <citation type="submission" date="2019-07" db="EMBL/GenBank/DDBJ databases">
        <title>Draft genome sequences of 15 bacterial species constituting the stable defined intestinal microbiota of the GM15 gnotobiotic mouse model.</title>
        <authorList>
            <person name="Elie C."/>
            <person name="Mathieu A."/>
            <person name="Saliou A."/>
            <person name="Darnaud M."/>
            <person name="Leulier F."/>
            <person name="Tamellini A."/>
        </authorList>
    </citation>
    <scope>NUCLEOTIDE SEQUENCE [LARGE SCALE GENOMIC DNA]</scope>
    <source>
        <strain evidence="4">ASF 502</strain>
    </source>
</reference>
<evidence type="ECO:0000256" key="1">
    <source>
        <dbReference type="SAM" id="MobiDB-lite"/>
    </source>
</evidence>
<gene>
    <name evidence="3" type="ORF">FMM80_10870</name>
</gene>
<dbReference type="Proteomes" id="UP000474104">
    <property type="component" value="Unassembled WGS sequence"/>
</dbReference>
<dbReference type="PROSITE" id="PS51257">
    <property type="entry name" value="PROKAR_LIPOPROTEIN"/>
    <property type="match status" value="1"/>
</dbReference>
<feature type="signal peptide" evidence="2">
    <location>
        <begin position="1"/>
        <end position="23"/>
    </location>
</feature>
<dbReference type="RefSeq" id="WP_004073506.1">
    <property type="nucleotide sequence ID" value="NZ_VIRB01000063.1"/>
</dbReference>
<proteinExistence type="predicted"/>
<evidence type="ECO:0000313" key="4">
    <source>
        <dbReference type="Proteomes" id="UP000474104"/>
    </source>
</evidence>
<accession>A0A9X5H6J4</accession>
<name>A0A9X5H6J4_9FIRM</name>